<name>A0A7G6E0Y4_THEFR</name>
<comment type="subcellular location">
    <subcellularLocation>
        <location evidence="1 5">Cytoplasm</location>
    </subcellularLocation>
</comment>
<dbReference type="OrthoDB" id="9804006at2"/>
<feature type="domain" description="Ribosome recycling factor" evidence="6">
    <location>
        <begin position="20"/>
        <end position="183"/>
    </location>
</feature>
<dbReference type="Pfam" id="PF01765">
    <property type="entry name" value="RRF"/>
    <property type="match status" value="1"/>
</dbReference>
<dbReference type="CDD" id="cd00520">
    <property type="entry name" value="RRF"/>
    <property type="match status" value="1"/>
</dbReference>
<dbReference type="InterPro" id="IPR023584">
    <property type="entry name" value="Ribosome_recyc_fac_dom"/>
</dbReference>
<evidence type="ECO:0000313" key="8">
    <source>
        <dbReference type="Proteomes" id="UP000515847"/>
    </source>
</evidence>
<evidence type="ECO:0000256" key="2">
    <source>
        <dbReference type="ARBA" id="ARBA00005912"/>
    </source>
</evidence>
<keyword evidence="8" id="KW-1185">Reference proteome</keyword>
<dbReference type="RefSeq" id="WP_034419745.1">
    <property type="nucleotide sequence ID" value="NZ_CP045798.1"/>
</dbReference>
<dbReference type="GO" id="GO:0005737">
    <property type="term" value="C:cytoplasm"/>
    <property type="evidence" value="ECO:0007669"/>
    <property type="project" value="UniProtKB-SubCell"/>
</dbReference>
<dbReference type="AlphaFoldDB" id="A0A7G6E0Y4"/>
<comment type="similarity">
    <text evidence="2 5">Belongs to the RRF family.</text>
</comment>
<dbReference type="PANTHER" id="PTHR20982:SF3">
    <property type="entry name" value="MITOCHONDRIAL RIBOSOME RECYCLING FACTOR PSEUDO 1"/>
    <property type="match status" value="1"/>
</dbReference>
<evidence type="ECO:0000313" key="7">
    <source>
        <dbReference type="EMBL" id="QNB45738.1"/>
    </source>
</evidence>
<dbReference type="GO" id="GO:0043023">
    <property type="term" value="F:ribosomal large subunit binding"/>
    <property type="evidence" value="ECO:0007669"/>
    <property type="project" value="TreeGrafter"/>
</dbReference>
<keyword evidence="3 5" id="KW-0963">Cytoplasm</keyword>
<evidence type="ECO:0000256" key="4">
    <source>
        <dbReference type="ARBA" id="ARBA00022917"/>
    </source>
</evidence>
<reference evidence="7 8" key="1">
    <citation type="journal article" date="2019" name="Front. Microbiol.">
        <title>Thermoanaerosceptrum fracticalcis gen. nov. sp. nov., a Novel Fumarate-Fermenting Microorganism From a Deep Fractured Carbonate Aquifer of the US Great Basin.</title>
        <authorList>
            <person name="Hamilton-Brehm S.D."/>
            <person name="Stewart L.E."/>
            <person name="Zavarin M."/>
            <person name="Caldwell M."/>
            <person name="Lawson P.A."/>
            <person name="Onstott T.C."/>
            <person name="Grzymski J."/>
            <person name="Neveux I."/>
            <person name="Lollar B.S."/>
            <person name="Russell C.E."/>
            <person name="Moser D.P."/>
        </authorList>
    </citation>
    <scope>NUCLEOTIDE SEQUENCE [LARGE SCALE GENOMIC DNA]</scope>
    <source>
        <strain evidence="7 8">DRI-13</strain>
    </source>
</reference>
<accession>A0A7G6E0Y4</accession>
<dbReference type="HAMAP" id="MF_00040">
    <property type="entry name" value="RRF"/>
    <property type="match status" value="1"/>
</dbReference>
<dbReference type="FunFam" id="1.10.132.20:FF:000001">
    <property type="entry name" value="Ribosome-recycling factor"/>
    <property type="match status" value="1"/>
</dbReference>
<dbReference type="Gene3D" id="1.10.132.20">
    <property type="entry name" value="Ribosome-recycling factor"/>
    <property type="match status" value="1"/>
</dbReference>
<dbReference type="GO" id="GO:0006415">
    <property type="term" value="P:translational termination"/>
    <property type="evidence" value="ECO:0007669"/>
    <property type="project" value="UniProtKB-UniRule"/>
</dbReference>
<evidence type="ECO:0000256" key="3">
    <source>
        <dbReference type="ARBA" id="ARBA00022490"/>
    </source>
</evidence>
<organism evidence="7 8">
    <name type="scientific">Thermanaerosceptrum fracticalcis</name>
    <dbReference type="NCBI Taxonomy" id="1712410"/>
    <lineage>
        <taxon>Bacteria</taxon>
        <taxon>Bacillati</taxon>
        <taxon>Bacillota</taxon>
        <taxon>Clostridia</taxon>
        <taxon>Eubacteriales</taxon>
        <taxon>Peptococcaceae</taxon>
        <taxon>Thermanaerosceptrum</taxon>
    </lineage>
</organism>
<dbReference type="InterPro" id="IPR002661">
    <property type="entry name" value="Ribosome_recyc_fac"/>
</dbReference>
<dbReference type="KEGG" id="tfr:BR63_05080"/>
<dbReference type="InterPro" id="IPR036191">
    <property type="entry name" value="RRF_sf"/>
</dbReference>
<proteinExistence type="inferred from homology"/>
<dbReference type="EMBL" id="CP045798">
    <property type="protein sequence ID" value="QNB45738.1"/>
    <property type="molecule type" value="Genomic_DNA"/>
</dbReference>
<dbReference type="Gene3D" id="3.30.1360.40">
    <property type="match status" value="1"/>
</dbReference>
<comment type="function">
    <text evidence="5">Responsible for the release of ribosomes from messenger RNA at the termination of protein biosynthesis. May increase the efficiency of translation by recycling ribosomes from one round of translation to another.</text>
</comment>
<dbReference type="NCBIfam" id="TIGR00496">
    <property type="entry name" value="frr"/>
    <property type="match status" value="1"/>
</dbReference>
<dbReference type="FunFam" id="3.30.1360.40:FF:000001">
    <property type="entry name" value="Ribosome-recycling factor"/>
    <property type="match status" value="1"/>
</dbReference>
<dbReference type="PANTHER" id="PTHR20982">
    <property type="entry name" value="RIBOSOME RECYCLING FACTOR"/>
    <property type="match status" value="1"/>
</dbReference>
<gene>
    <name evidence="5" type="primary">frr</name>
    <name evidence="7" type="ORF">BR63_05080</name>
</gene>
<evidence type="ECO:0000259" key="6">
    <source>
        <dbReference type="Pfam" id="PF01765"/>
    </source>
</evidence>
<protein>
    <recommendedName>
        <fullName evidence="5">Ribosome-recycling factor</fullName>
        <shortName evidence="5">RRF</shortName>
    </recommendedName>
    <alternativeName>
        <fullName evidence="5">Ribosome-releasing factor</fullName>
    </alternativeName>
</protein>
<keyword evidence="4 5" id="KW-0648">Protein biosynthesis</keyword>
<sequence>MVKDVIKETEDKMKKTIEVLRKDYATLRAGRANPAILEKVTVDYYGTPTPINQVANISAPEPRLLTIQPWDKSLVPTIEKAILKSDLGLNPSSDGNLIRIVIPQLTQERRLELVKTIKKKAEEARVSIRNIRRDSNDKVKNLEKTKVISEDETKKGQDEIQKLTDKYIKEVDHVLEVKEKEIMEV</sequence>
<dbReference type="Proteomes" id="UP000515847">
    <property type="component" value="Chromosome"/>
</dbReference>
<dbReference type="SUPFAM" id="SSF55194">
    <property type="entry name" value="Ribosome recycling factor, RRF"/>
    <property type="match status" value="1"/>
</dbReference>
<evidence type="ECO:0000256" key="1">
    <source>
        <dbReference type="ARBA" id="ARBA00004496"/>
    </source>
</evidence>
<evidence type="ECO:0000256" key="5">
    <source>
        <dbReference type="HAMAP-Rule" id="MF_00040"/>
    </source>
</evidence>